<evidence type="ECO:0000313" key="1">
    <source>
        <dbReference type="EMBL" id="KAF7269197.1"/>
    </source>
</evidence>
<protein>
    <submittedName>
        <fullName evidence="1">Uncharacterized protein</fullName>
    </submittedName>
</protein>
<dbReference type="Proteomes" id="UP000625711">
    <property type="component" value="Unassembled WGS sequence"/>
</dbReference>
<evidence type="ECO:0000313" key="2">
    <source>
        <dbReference type="Proteomes" id="UP000625711"/>
    </source>
</evidence>
<dbReference type="AlphaFoldDB" id="A0A834HYN3"/>
<accession>A0A834HYN3</accession>
<dbReference type="EMBL" id="JAACXV010014248">
    <property type="protein sequence ID" value="KAF7269197.1"/>
    <property type="molecule type" value="Genomic_DNA"/>
</dbReference>
<sequence>MCSNSHTVVIQMSFKLCICSKVKVTIVGFGLIYLSEYVKTMTKNPRYLKEKSIKKAIYLPIHLQEMYPEMITYSRFC</sequence>
<keyword evidence="2" id="KW-1185">Reference proteome</keyword>
<proteinExistence type="predicted"/>
<comment type="caution">
    <text evidence="1">The sequence shown here is derived from an EMBL/GenBank/DDBJ whole genome shotgun (WGS) entry which is preliminary data.</text>
</comment>
<name>A0A834HYN3_RHYFE</name>
<reference evidence="1" key="1">
    <citation type="submission" date="2020-08" db="EMBL/GenBank/DDBJ databases">
        <title>Genome sequencing and assembly of the red palm weevil Rhynchophorus ferrugineus.</title>
        <authorList>
            <person name="Dias G.B."/>
            <person name="Bergman C.M."/>
            <person name="Manee M."/>
        </authorList>
    </citation>
    <scope>NUCLEOTIDE SEQUENCE</scope>
    <source>
        <strain evidence="1">AA-2017</strain>
        <tissue evidence="1">Whole larva</tissue>
    </source>
</reference>
<organism evidence="1 2">
    <name type="scientific">Rhynchophorus ferrugineus</name>
    <name type="common">Red palm weevil</name>
    <name type="synonym">Curculio ferrugineus</name>
    <dbReference type="NCBI Taxonomy" id="354439"/>
    <lineage>
        <taxon>Eukaryota</taxon>
        <taxon>Metazoa</taxon>
        <taxon>Ecdysozoa</taxon>
        <taxon>Arthropoda</taxon>
        <taxon>Hexapoda</taxon>
        <taxon>Insecta</taxon>
        <taxon>Pterygota</taxon>
        <taxon>Neoptera</taxon>
        <taxon>Endopterygota</taxon>
        <taxon>Coleoptera</taxon>
        <taxon>Polyphaga</taxon>
        <taxon>Cucujiformia</taxon>
        <taxon>Curculionidae</taxon>
        <taxon>Dryophthorinae</taxon>
        <taxon>Rhynchophorus</taxon>
    </lineage>
</organism>
<gene>
    <name evidence="1" type="ORF">GWI33_017754</name>
</gene>